<evidence type="ECO:0000256" key="1">
    <source>
        <dbReference type="ARBA" id="ARBA00001971"/>
    </source>
</evidence>
<dbReference type="InterPro" id="IPR050121">
    <property type="entry name" value="Cytochrome_P450_monoxygenase"/>
</dbReference>
<dbReference type="Gene3D" id="1.10.630.10">
    <property type="entry name" value="Cytochrome P450"/>
    <property type="match status" value="1"/>
</dbReference>
<keyword evidence="4" id="KW-0503">Monooxygenase</keyword>
<comment type="similarity">
    <text evidence="2 4">Belongs to the cytochrome P450 family.</text>
</comment>
<dbReference type="AlphaFoldDB" id="A0A812R3A5"/>
<reference evidence="5" key="1">
    <citation type="submission" date="2021-02" db="EMBL/GenBank/DDBJ databases">
        <authorList>
            <person name="Dougan E. K."/>
            <person name="Rhodes N."/>
            <person name="Thang M."/>
            <person name="Chan C."/>
        </authorList>
    </citation>
    <scope>NUCLEOTIDE SEQUENCE</scope>
</reference>
<dbReference type="PANTHER" id="PTHR24305:SF166">
    <property type="entry name" value="CYTOCHROME P450 12A4, MITOCHONDRIAL-RELATED"/>
    <property type="match status" value="1"/>
</dbReference>
<organism evidence="5 6">
    <name type="scientific">Symbiodinium natans</name>
    <dbReference type="NCBI Taxonomy" id="878477"/>
    <lineage>
        <taxon>Eukaryota</taxon>
        <taxon>Sar</taxon>
        <taxon>Alveolata</taxon>
        <taxon>Dinophyceae</taxon>
        <taxon>Suessiales</taxon>
        <taxon>Symbiodiniaceae</taxon>
        <taxon>Symbiodinium</taxon>
    </lineage>
</organism>
<dbReference type="InterPro" id="IPR017972">
    <property type="entry name" value="Cyt_P450_CS"/>
</dbReference>
<dbReference type="GO" id="GO:0020037">
    <property type="term" value="F:heme binding"/>
    <property type="evidence" value="ECO:0007669"/>
    <property type="project" value="InterPro"/>
</dbReference>
<evidence type="ECO:0000256" key="3">
    <source>
        <dbReference type="PIRSR" id="PIRSR602401-1"/>
    </source>
</evidence>
<dbReference type="PROSITE" id="PS00086">
    <property type="entry name" value="CYTOCHROME_P450"/>
    <property type="match status" value="1"/>
</dbReference>
<dbReference type="PRINTS" id="PR00385">
    <property type="entry name" value="P450"/>
</dbReference>
<comment type="cofactor">
    <cofactor evidence="1 3">
        <name>heme</name>
        <dbReference type="ChEBI" id="CHEBI:30413"/>
    </cofactor>
</comment>
<gene>
    <name evidence="5" type="primary">Cyp12b2</name>
    <name evidence="5" type="ORF">SNAT2548_LOCUS22670</name>
</gene>
<comment type="caution">
    <text evidence="5">The sequence shown here is derived from an EMBL/GenBank/DDBJ whole genome shotgun (WGS) entry which is preliminary data.</text>
</comment>
<dbReference type="PRINTS" id="PR00463">
    <property type="entry name" value="EP450I"/>
</dbReference>
<dbReference type="InterPro" id="IPR002401">
    <property type="entry name" value="Cyt_P450_E_grp-I"/>
</dbReference>
<evidence type="ECO:0000313" key="6">
    <source>
        <dbReference type="Proteomes" id="UP000604046"/>
    </source>
</evidence>
<evidence type="ECO:0000256" key="4">
    <source>
        <dbReference type="RuleBase" id="RU000461"/>
    </source>
</evidence>
<keyword evidence="3 4" id="KW-0479">Metal-binding</keyword>
<accession>A0A812R3A5</accession>
<dbReference type="Proteomes" id="UP000604046">
    <property type="component" value="Unassembled WGS sequence"/>
</dbReference>
<keyword evidence="6" id="KW-1185">Reference proteome</keyword>
<feature type="binding site" description="axial binding residue" evidence="3">
    <location>
        <position position="312"/>
    </location>
    <ligand>
        <name>heme</name>
        <dbReference type="ChEBI" id="CHEBI:30413"/>
    </ligand>
    <ligandPart>
        <name>Fe</name>
        <dbReference type="ChEBI" id="CHEBI:18248"/>
    </ligandPart>
</feature>
<sequence>MQRRRLAFDMFSALFYGTQMKTTSPSARFNFGLTRKLSNKRRMYLSERPEDLDFVQNTVDVFRCPAEILTRGGPEEAKGGMMGTSVFQPHLKMGIFRNHPLNKKFKASWHRSYEYSCQMLEEALEKFKDTPADTKPYIVRVIGRQSIPVEGIKEVAASVMLAGIDTTTSVISWNLLYLAMNPEKQEILRKELREVLGSGDITEEIAANMKSKLPYLRAVIRETHRVAPATPIMTQRPAPCDVELAGYSVPEGTPVGFNVFSVQNNPKYVEDPSEFKPERWLADAVEARRGTEAEVIDDKLLATPFSFGARMCLGGRVADLELSVAIARLVRDWRISVPAGQPSWRNLQPLLTKPHPFPSFSIEAA</sequence>
<dbReference type="SUPFAM" id="SSF48264">
    <property type="entry name" value="Cytochrome P450"/>
    <property type="match status" value="1"/>
</dbReference>
<keyword evidence="3 4" id="KW-0349">Heme</keyword>
<keyword evidence="4" id="KW-0560">Oxidoreductase</keyword>
<proteinExistence type="inferred from homology"/>
<evidence type="ECO:0000256" key="2">
    <source>
        <dbReference type="ARBA" id="ARBA00010617"/>
    </source>
</evidence>
<dbReference type="EMBL" id="CAJNDS010002296">
    <property type="protein sequence ID" value="CAE7416930.1"/>
    <property type="molecule type" value="Genomic_DNA"/>
</dbReference>
<keyword evidence="3 4" id="KW-0408">Iron</keyword>
<dbReference type="GO" id="GO:0005506">
    <property type="term" value="F:iron ion binding"/>
    <property type="evidence" value="ECO:0007669"/>
    <property type="project" value="InterPro"/>
</dbReference>
<protein>
    <submittedName>
        <fullName evidence="5">Cyp12b2 protein</fullName>
    </submittedName>
</protein>
<name>A0A812R3A5_9DINO</name>
<dbReference type="InterPro" id="IPR036396">
    <property type="entry name" value="Cyt_P450_sf"/>
</dbReference>
<dbReference type="InterPro" id="IPR001128">
    <property type="entry name" value="Cyt_P450"/>
</dbReference>
<evidence type="ECO:0000313" key="5">
    <source>
        <dbReference type="EMBL" id="CAE7416930.1"/>
    </source>
</evidence>
<dbReference type="Pfam" id="PF00067">
    <property type="entry name" value="p450"/>
    <property type="match status" value="1"/>
</dbReference>
<dbReference type="PANTHER" id="PTHR24305">
    <property type="entry name" value="CYTOCHROME P450"/>
    <property type="match status" value="1"/>
</dbReference>
<dbReference type="GO" id="GO:0016705">
    <property type="term" value="F:oxidoreductase activity, acting on paired donors, with incorporation or reduction of molecular oxygen"/>
    <property type="evidence" value="ECO:0007669"/>
    <property type="project" value="InterPro"/>
</dbReference>
<dbReference type="GO" id="GO:0004497">
    <property type="term" value="F:monooxygenase activity"/>
    <property type="evidence" value="ECO:0007669"/>
    <property type="project" value="UniProtKB-KW"/>
</dbReference>
<dbReference type="OrthoDB" id="438233at2759"/>